<reference evidence="1 2" key="1">
    <citation type="journal article" date="2022" name="bioRxiv">
        <title>The genome of the oomycete Peronosclerospora sorghi, a cosmopolitan pathogen of maize and sorghum, is inflated with dispersed pseudogenes.</title>
        <authorList>
            <person name="Fletcher K."/>
            <person name="Martin F."/>
            <person name="Isakeit T."/>
            <person name="Cavanaugh K."/>
            <person name="Magill C."/>
            <person name="Michelmore R."/>
        </authorList>
    </citation>
    <scope>NUCLEOTIDE SEQUENCE [LARGE SCALE GENOMIC DNA]</scope>
    <source>
        <strain evidence="1">P6</strain>
    </source>
</reference>
<proteinExistence type="predicted"/>
<evidence type="ECO:0000313" key="1">
    <source>
        <dbReference type="EMBL" id="KAI9915816.1"/>
    </source>
</evidence>
<dbReference type="EMBL" id="CM047582">
    <property type="protein sequence ID" value="KAI9915816.1"/>
    <property type="molecule type" value="Genomic_DNA"/>
</dbReference>
<organism evidence="1 2">
    <name type="scientific">Peronosclerospora sorghi</name>
    <dbReference type="NCBI Taxonomy" id="230839"/>
    <lineage>
        <taxon>Eukaryota</taxon>
        <taxon>Sar</taxon>
        <taxon>Stramenopiles</taxon>
        <taxon>Oomycota</taxon>
        <taxon>Peronosporomycetes</taxon>
        <taxon>Peronosporales</taxon>
        <taxon>Peronosporaceae</taxon>
        <taxon>Peronosclerospora</taxon>
    </lineage>
</organism>
<comment type="caution">
    <text evidence="1">The sequence shown here is derived from an EMBL/GenBank/DDBJ whole genome shotgun (WGS) entry which is preliminary data.</text>
</comment>
<name>A0ACC0WDN5_9STRA</name>
<gene>
    <name evidence="1" type="ORF">PsorP6_008002</name>
</gene>
<sequence>MSADLFADWKKEEESLPASRGGNGFDSGVMGSGGGTGGLYETPYGGNDTYGNEGSSNDDFEFETVGDDGQSQEKEEEKPMFELREHGLKVSRRKGFTLSCMGVGNGVLAMGSQEGLLLRCTTEATDSNGPVEEIMIEPRVGMSNVFIDPTGAHVLISMENGSNFYIHTGSTRPKKIMKAQAMQFTCMAWDRQSGSPDASQSILIGTDSGAVFEAEFEGGKEKTFKKVYQISNQGPIAGLAFEHWKAPSGDLRYYVMLTTSASGKRPTRMFQFIGGGVNGLETMFNEYVKPEKLRFQELPGEITTAELRFYAKQERERAKGFGVLTGEGVYHGEFVFGLSTTMENVTTGTGLLAYPNKPEKSSGGRGAWTPPISMAVTRYHVILLFPRHVQVVSKLSGVVVLEESFDSRVGNVQGITVDDTFNTVWIYSNRRILEVVIADEDRNVWKLFLSKAIMGNGEDRDFEQALGACRNGWERQRVLTAQADKLFEKGEFDRAAVIYAKTTRSFEEVALKFLEKETRDSLLLFLLQKLKSLSSEEKTQKTVLCSWIVELFLDKFNVLKGSTQDVDAHANLLFEFKQFLQDQKSHLDPATTFNLISSHGRPDELVFYATLIEDYEKVITYHMDRGDYGAAIELLRSVETSKVEELWYKYSPELIIHKPKEVYEAWLEAATLNPTRLIPSIVRHVHQKSAGSTSKTTKSRSVLDMAVRFLKFAIKQGNRDPTIHNYMLFLLAKHPDERLLISFLRKKHNGKHLFDIAFALRLCTQNEKNRACIYIYSAMGLYQDAVEKALQVDVKIAKEMAGMPEDDETRKKLWTLIAKHTIDAGGEIKDAMNILRESDLLKIEDILPFFPDFVLINDFKKEICESLEVYNDRIEQLKEEMQDYTQSAELIRADMQKLRKRCAVVSGNQRCELTGQNILGKEFYLFPCSHAFHASALRQEMQKHLNSFQRQTVKQLIQKLNELSTEMPVSTNLFHRPLAAFSFLNLSSSEKEVMTPGVEGNSAAVNAKAKNAAKEQSIAQEREMVQQKLDEIIASECIFCGEVMIKSIHTPFITPEDEANEGSEWAI</sequence>
<dbReference type="Proteomes" id="UP001163321">
    <property type="component" value="Chromosome 3"/>
</dbReference>
<protein>
    <submittedName>
        <fullName evidence="1">Uncharacterized protein</fullName>
    </submittedName>
</protein>
<keyword evidence="2" id="KW-1185">Reference proteome</keyword>
<accession>A0ACC0WDN5</accession>
<evidence type="ECO:0000313" key="2">
    <source>
        <dbReference type="Proteomes" id="UP001163321"/>
    </source>
</evidence>